<dbReference type="AlphaFoldDB" id="A0A699YBI3"/>
<keyword evidence="1" id="KW-0175">Coiled coil</keyword>
<organism evidence="2 3">
    <name type="scientific">Haematococcus lacustris</name>
    <name type="common">Green alga</name>
    <name type="synonym">Haematococcus pluvialis</name>
    <dbReference type="NCBI Taxonomy" id="44745"/>
    <lineage>
        <taxon>Eukaryota</taxon>
        <taxon>Viridiplantae</taxon>
        <taxon>Chlorophyta</taxon>
        <taxon>core chlorophytes</taxon>
        <taxon>Chlorophyceae</taxon>
        <taxon>CS clade</taxon>
        <taxon>Chlamydomonadales</taxon>
        <taxon>Haematococcaceae</taxon>
        <taxon>Haematococcus</taxon>
    </lineage>
</organism>
<keyword evidence="3" id="KW-1185">Reference proteome</keyword>
<accession>A0A699YBI3</accession>
<evidence type="ECO:0000256" key="1">
    <source>
        <dbReference type="SAM" id="Coils"/>
    </source>
</evidence>
<evidence type="ECO:0000313" key="3">
    <source>
        <dbReference type="Proteomes" id="UP000485058"/>
    </source>
</evidence>
<dbReference type="Proteomes" id="UP000485058">
    <property type="component" value="Unassembled WGS sequence"/>
</dbReference>
<reference evidence="2 3" key="1">
    <citation type="submission" date="2020-02" db="EMBL/GenBank/DDBJ databases">
        <title>Draft genome sequence of Haematococcus lacustris strain NIES-144.</title>
        <authorList>
            <person name="Morimoto D."/>
            <person name="Nakagawa S."/>
            <person name="Yoshida T."/>
            <person name="Sawayama S."/>
        </authorList>
    </citation>
    <scope>NUCLEOTIDE SEQUENCE [LARGE SCALE GENOMIC DNA]</scope>
    <source>
        <strain evidence="2 3">NIES-144</strain>
    </source>
</reference>
<name>A0A699YBI3_HAELA</name>
<protein>
    <submittedName>
        <fullName evidence="2">Uncharacterized protein</fullName>
    </submittedName>
</protein>
<gene>
    <name evidence="2" type="ORF">HaLaN_02218</name>
</gene>
<evidence type="ECO:0000313" key="2">
    <source>
        <dbReference type="EMBL" id="GFH07423.1"/>
    </source>
</evidence>
<feature type="coiled-coil region" evidence="1">
    <location>
        <begin position="184"/>
        <end position="211"/>
    </location>
</feature>
<sequence length="431" mass="46823">MGGGASACRDITISAVSYCIPDLALPTLPTALPLATLSSPDDASPIQLKNGSRANLDKLKAALKSEAAVAAWLEQQGPEWVDGALNMLPALAEVLSVVVNVVVPPPGGQVLQIVLQNLAALASLGRDLSSLMALVLNPDTVRALEVKKSTNIALEALQDVAKRIYDYIEETKERKPWPIRLFLFALTRVEILELEQQLEKAKALLQLTSNLEVAAIVLNSEAQAEAAGAQVKQIMARRGLTEQQLAADPTALGEAAAALAGSGSMKLAVDGLMLGALKEVMQMNCYGPHRLVKNKVLSRLWQQYLVTELENLKKSLSDDRQKQAFRLGVDKCDKEVLSIDELNKAIPDVDESDLPHVVSRTLESPAAGAVYICVPEQRPDPQRNKRQLHLACHRCTHHTVCLPPAPTLCHTCQEQQWPQQWHPALHCPIAL</sequence>
<feature type="non-terminal residue" evidence="2">
    <location>
        <position position="431"/>
    </location>
</feature>
<proteinExistence type="predicted"/>
<dbReference type="EMBL" id="BLLF01000093">
    <property type="protein sequence ID" value="GFH07423.1"/>
    <property type="molecule type" value="Genomic_DNA"/>
</dbReference>
<comment type="caution">
    <text evidence="2">The sequence shown here is derived from an EMBL/GenBank/DDBJ whole genome shotgun (WGS) entry which is preliminary data.</text>
</comment>